<dbReference type="OrthoDB" id="191139at2759"/>
<evidence type="ECO:0008006" key="5">
    <source>
        <dbReference type="Google" id="ProtNLM"/>
    </source>
</evidence>
<evidence type="ECO:0000313" key="3">
    <source>
        <dbReference type="EMBL" id="KAF2114852.1"/>
    </source>
</evidence>
<proteinExistence type="inferred from homology"/>
<dbReference type="GO" id="GO:0016491">
    <property type="term" value="F:oxidoreductase activity"/>
    <property type="evidence" value="ECO:0007669"/>
    <property type="project" value="UniProtKB-KW"/>
</dbReference>
<accession>A0A6A5Z5Z3</accession>
<dbReference type="PANTHER" id="PTHR24320:SF274">
    <property type="entry name" value="CHAIN DEHYDROGENASE, PUTATIVE (AFU_ORTHOLOGUE AFUA_4G00440)-RELATED"/>
    <property type="match status" value="1"/>
</dbReference>
<dbReference type="SUPFAM" id="SSF51735">
    <property type="entry name" value="NAD(P)-binding Rossmann-fold domains"/>
    <property type="match status" value="1"/>
</dbReference>
<sequence length="258" mass="27824">MARILITGSSDGLGLLVAQRLAHDGHKVVLHARNEQRAKDAKNACPDAESVVTGDLSSLSETKKMAEDVNALGAFDAIIHNAGLYRGAFRKTAEGIPALAAVNTVAPYVLACLINKPKRLVFLSSEMHHSGDGSLKDVLWQQRGERKWSDNSAYCDSKLHNVMFAKAFARRWPDVKVNSLDPGWVATKMGGAGAPGDPQKAVESYVMLALGEGDGASKTGRYFRPGRREDRPKTVANDEAAQERLMQICAQLSGVEPA</sequence>
<dbReference type="Pfam" id="PF00106">
    <property type="entry name" value="adh_short"/>
    <property type="match status" value="1"/>
</dbReference>
<keyword evidence="2" id="KW-0560">Oxidoreductase</keyword>
<protein>
    <recommendedName>
        <fullName evidence="5">Short chain dehydrogenase</fullName>
    </recommendedName>
</protein>
<keyword evidence="4" id="KW-1185">Reference proteome</keyword>
<dbReference type="EMBL" id="ML977324">
    <property type="protein sequence ID" value="KAF2114852.1"/>
    <property type="molecule type" value="Genomic_DNA"/>
</dbReference>
<evidence type="ECO:0000313" key="4">
    <source>
        <dbReference type="Proteomes" id="UP000799770"/>
    </source>
</evidence>
<dbReference type="PRINTS" id="PR00081">
    <property type="entry name" value="GDHRDH"/>
</dbReference>
<dbReference type="InterPro" id="IPR036291">
    <property type="entry name" value="NAD(P)-bd_dom_sf"/>
</dbReference>
<evidence type="ECO:0000256" key="2">
    <source>
        <dbReference type="ARBA" id="ARBA00023002"/>
    </source>
</evidence>
<reference evidence="3" key="1">
    <citation type="journal article" date="2020" name="Stud. Mycol.">
        <title>101 Dothideomycetes genomes: a test case for predicting lifestyles and emergence of pathogens.</title>
        <authorList>
            <person name="Haridas S."/>
            <person name="Albert R."/>
            <person name="Binder M."/>
            <person name="Bloem J."/>
            <person name="Labutti K."/>
            <person name="Salamov A."/>
            <person name="Andreopoulos B."/>
            <person name="Baker S."/>
            <person name="Barry K."/>
            <person name="Bills G."/>
            <person name="Bluhm B."/>
            <person name="Cannon C."/>
            <person name="Castanera R."/>
            <person name="Culley D."/>
            <person name="Daum C."/>
            <person name="Ezra D."/>
            <person name="Gonzalez J."/>
            <person name="Henrissat B."/>
            <person name="Kuo A."/>
            <person name="Liang C."/>
            <person name="Lipzen A."/>
            <person name="Lutzoni F."/>
            <person name="Magnuson J."/>
            <person name="Mondo S."/>
            <person name="Nolan M."/>
            <person name="Ohm R."/>
            <person name="Pangilinan J."/>
            <person name="Park H.-J."/>
            <person name="Ramirez L."/>
            <person name="Alfaro M."/>
            <person name="Sun H."/>
            <person name="Tritt A."/>
            <person name="Yoshinaga Y."/>
            <person name="Zwiers L.-H."/>
            <person name="Turgeon B."/>
            <person name="Goodwin S."/>
            <person name="Spatafora J."/>
            <person name="Crous P."/>
            <person name="Grigoriev I."/>
        </authorList>
    </citation>
    <scope>NUCLEOTIDE SEQUENCE</scope>
    <source>
        <strain evidence="3">CBS 627.86</strain>
    </source>
</reference>
<gene>
    <name evidence="3" type="ORF">BDV96DRAFT_86553</name>
</gene>
<dbReference type="AlphaFoldDB" id="A0A6A5Z5Z3"/>
<dbReference type="InterPro" id="IPR002347">
    <property type="entry name" value="SDR_fam"/>
</dbReference>
<dbReference type="Proteomes" id="UP000799770">
    <property type="component" value="Unassembled WGS sequence"/>
</dbReference>
<evidence type="ECO:0000256" key="1">
    <source>
        <dbReference type="ARBA" id="ARBA00006484"/>
    </source>
</evidence>
<dbReference type="PANTHER" id="PTHR24320">
    <property type="entry name" value="RETINOL DEHYDROGENASE"/>
    <property type="match status" value="1"/>
</dbReference>
<comment type="similarity">
    <text evidence="1">Belongs to the short-chain dehydrogenases/reductases (SDR) family.</text>
</comment>
<name>A0A6A5Z5Z3_9PLEO</name>
<organism evidence="3 4">
    <name type="scientific">Lophiotrema nucula</name>
    <dbReference type="NCBI Taxonomy" id="690887"/>
    <lineage>
        <taxon>Eukaryota</taxon>
        <taxon>Fungi</taxon>
        <taxon>Dikarya</taxon>
        <taxon>Ascomycota</taxon>
        <taxon>Pezizomycotina</taxon>
        <taxon>Dothideomycetes</taxon>
        <taxon>Pleosporomycetidae</taxon>
        <taxon>Pleosporales</taxon>
        <taxon>Lophiotremataceae</taxon>
        <taxon>Lophiotrema</taxon>
    </lineage>
</organism>
<dbReference type="Gene3D" id="3.40.50.720">
    <property type="entry name" value="NAD(P)-binding Rossmann-like Domain"/>
    <property type="match status" value="1"/>
</dbReference>